<comment type="caution">
    <text evidence="1">The sequence shown here is derived from an EMBL/GenBank/DDBJ whole genome shotgun (WGS) entry which is preliminary data.</text>
</comment>
<organism evidence="1">
    <name type="scientific">marine sediment metagenome</name>
    <dbReference type="NCBI Taxonomy" id="412755"/>
    <lineage>
        <taxon>unclassified sequences</taxon>
        <taxon>metagenomes</taxon>
        <taxon>ecological metagenomes</taxon>
    </lineage>
</organism>
<sequence length="559" mass="60349">TRGYSHDTTNRLLPSTTTESDWLQNADVIVDNRDGNLTDLDLSGFRCVVSLGYNTGVARAVWQASNAYSLKDVVTPTTLTGQQFICTTAGTSHSSEPTFPTDLGVTVTETGGVVWTNDGNTGDEYSPMAPLKVIAQSGETRQDEARVTFACAGLANQMEQDEASVEFTQDELTVSTVKTLLANLLNLVASFAPFSHTEVISTSYGDEDGLIDTYRPKETYHVSSGASRASTVQGLLRLTRMVPRFEDDGNLHIDILVSGDADTWTASTTYIVGDTVIPTSPNDNVYKCTTAGTSGSSEPTFPTTEDQTVNDNTVVWTLTYDFQYNSDDGEHQFWETSSRKRLVIPNKSTYKSHPSHIPQFSGSATDATDFAKLPLETFHQVLLESNAQAVELATAEIARVRADAEQSALHTPPNVGQEVWDLVRITDNWDATGKVTIANVRAIERSYGPGVFETTLRFGFGPAMAPLGISNPGIGAGTDTFEADVTATLDAVIGALNNIIPAVNKNTLGTRITQGAIVRILSRLTALEQGGGLMNLDDLTVKTLRVENKLIIPREAEVT</sequence>
<gene>
    <name evidence="1" type="ORF">LCGC14_1506590</name>
</gene>
<feature type="non-terminal residue" evidence="1">
    <location>
        <position position="1"/>
    </location>
</feature>
<reference evidence="1" key="1">
    <citation type="journal article" date="2015" name="Nature">
        <title>Complex archaea that bridge the gap between prokaryotes and eukaryotes.</title>
        <authorList>
            <person name="Spang A."/>
            <person name="Saw J.H."/>
            <person name="Jorgensen S.L."/>
            <person name="Zaremba-Niedzwiedzka K."/>
            <person name="Martijn J."/>
            <person name="Lind A.E."/>
            <person name="van Eijk R."/>
            <person name="Schleper C."/>
            <person name="Guy L."/>
            <person name="Ettema T.J."/>
        </authorList>
    </citation>
    <scope>NUCLEOTIDE SEQUENCE</scope>
</reference>
<accession>A0A0F9LHY3</accession>
<name>A0A0F9LHY3_9ZZZZ</name>
<protein>
    <submittedName>
        <fullName evidence="1">Uncharacterized protein</fullName>
    </submittedName>
</protein>
<proteinExistence type="predicted"/>
<dbReference type="AlphaFoldDB" id="A0A0F9LHY3"/>
<evidence type="ECO:0000313" key="1">
    <source>
        <dbReference type="EMBL" id="KKM63925.1"/>
    </source>
</evidence>
<dbReference type="EMBL" id="LAZR01011001">
    <property type="protein sequence ID" value="KKM63925.1"/>
    <property type="molecule type" value="Genomic_DNA"/>
</dbReference>